<comment type="caution">
    <text evidence="2">The sequence shown here is derived from an EMBL/GenBank/DDBJ whole genome shotgun (WGS) entry which is preliminary data.</text>
</comment>
<keyword evidence="1" id="KW-0472">Membrane</keyword>
<keyword evidence="1" id="KW-1133">Transmembrane helix</keyword>
<dbReference type="EMBL" id="JAESWC010000018">
    <property type="protein sequence ID" value="MBL4937970.1"/>
    <property type="molecule type" value="Genomic_DNA"/>
</dbReference>
<feature type="transmembrane region" description="Helical" evidence="1">
    <location>
        <begin position="39"/>
        <end position="58"/>
    </location>
</feature>
<dbReference type="Proteomes" id="UP000632377">
    <property type="component" value="Unassembled WGS sequence"/>
</dbReference>
<feature type="transmembrane region" description="Helical" evidence="1">
    <location>
        <begin position="140"/>
        <end position="166"/>
    </location>
</feature>
<feature type="transmembrane region" description="Helical" evidence="1">
    <location>
        <begin position="102"/>
        <end position="128"/>
    </location>
</feature>
<gene>
    <name evidence="2" type="ORF">JK636_19860</name>
</gene>
<reference evidence="2 3" key="1">
    <citation type="submission" date="2021-01" db="EMBL/GenBank/DDBJ databases">
        <title>Genome public.</title>
        <authorList>
            <person name="Liu C."/>
            <person name="Sun Q."/>
        </authorList>
    </citation>
    <scope>NUCLEOTIDE SEQUENCE [LARGE SCALE GENOMIC DNA]</scope>
    <source>
        <strain evidence="2 3">YIM B02515</strain>
    </source>
</reference>
<proteinExistence type="predicted"/>
<name>A0ABS1TF47_9CLOT</name>
<keyword evidence="3" id="KW-1185">Reference proteome</keyword>
<evidence type="ECO:0000313" key="2">
    <source>
        <dbReference type="EMBL" id="MBL4937970.1"/>
    </source>
</evidence>
<evidence type="ECO:0000256" key="1">
    <source>
        <dbReference type="SAM" id="Phobius"/>
    </source>
</evidence>
<keyword evidence="1" id="KW-0812">Transmembrane</keyword>
<dbReference type="RefSeq" id="WP_202750710.1">
    <property type="nucleotide sequence ID" value="NZ_JAESWC010000018.1"/>
</dbReference>
<sequence length="253" mass="29344">MGIGYVLGCLLSIVIWKLDRQNLFYKINKFISKGLKSKLLLEILYTLITGIICYAVYIVKPGEIINFIIIFLVIDISNTEKKNLKQREKVKFYDTISTISRALVCGFIAPVMLILLAGNCFGLAYMIIYNLSIQDEQFYFLKYVFILLTIIPAVIAEVFLYIVYLCRNRKSEIDFKGDYLSNFLKRPLLNVDIMGAYVESVNFYYMYSSQKTDYLKSYGGYSKKIDNICVKDYLSITYGICIIVFILFYLLIK</sequence>
<evidence type="ECO:0000313" key="3">
    <source>
        <dbReference type="Proteomes" id="UP000632377"/>
    </source>
</evidence>
<protein>
    <submittedName>
        <fullName evidence="2">Uncharacterized protein</fullName>
    </submittedName>
</protein>
<accession>A0ABS1TF47</accession>
<feature type="transmembrane region" description="Helical" evidence="1">
    <location>
        <begin position="64"/>
        <end position="81"/>
    </location>
</feature>
<organism evidence="2 3">
    <name type="scientific">Clostridium rhizosphaerae</name>
    <dbReference type="NCBI Taxonomy" id="2803861"/>
    <lineage>
        <taxon>Bacteria</taxon>
        <taxon>Bacillati</taxon>
        <taxon>Bacillota</taxon>
        <taxon>Clostridia</taxon>
        <taxon>Eubacteriales</taxon>
        <taxon>Clostridiaceae</taxon>
        <taxon>Clostridium</taxon>
    </lineage>
</organism>
<feature type="transmembrane region" description="Helical" evidence="1">
    <location>
        <begin position="233"/>
        <end position="252"/>
    </location>
</feature>